<dbReference type="AlphaFoldDB" id="A0A6F8PLJ3"/>
<keyword evidence="1" id="KW-0812">Transmembrane</keyword>
<gene>
    <name evidence="2" type="ORF">THMIRHAT_07180</name>
</gene>
<name>A0A6F8PLJ3_9GAMM</name>
<dbReference type="CDD" id="cd00093">
    <property type="entry name" value="HTH_XRE"/>
    <property type="match status" value="1"/>
</dbReference>
<proteinExistence type="predicted"/>
<keyword evidence="1" id="KW-1133">Transmembrane helix</keyword>
<accession>A0A6F8PLJ3</accession>
<sequence>MTERIESSESIESSGLSEALKKARLQKKLSLVQVSETLKVAERHLAAFENEPLNLTVLTPFQRGYLRNYAELLEVSLQPYEADLQGQPELESSLKTIGQQPSQLMKLTNTKILLSLLIGVIAVLIIYSLLSGI</sequence>
<dbReference type="Proteomes" id="UP000501466">
    <property type="component" value="Chromosome"/>
</dbReference>
<dbReference type="RefSeq" id="WP_173290821.1">
    <property type="nucleotide sequence ID" value="NZ_AP021888.1"/>
</dbReference>
<dbReference type="InterPro" id="IPR050400">
    <property type="entry name" value="Bact_Cytoskel_RodZ"/>
</dbReference>
<dbReference type="PANTHER" id="PTHR34475:SF1">
    <property type="entry name" value="CYTOSKELETON PROTEIN RODZ"/>
    <property type="match status" value="1"/>
</dbReference>
<feature type="transmembrane region" description="Helical" evidence="1">
    <location>
        <begin position="112"/>
        <end position="130"/>
    </location>
</feature>
<dbReference type="SUPFAM" id="SSF47413">
    <property type="entry name" value="lambda repressor-like DNA-binding domains"/>
    <property type="match status" value="1"/>
</dbReference>
<dbReference type="InterPro" id="IPR010982">
    <property type="entry name" value="Lambda_DNA-bd_dom_sf"/>
</dbReference>
<dbReference type="GO" id="GO:0003677">
    <property type="term" value="F:DNA binding"/>
    <property type="evidence" value="ECO:0007669"/>
    <property type="project" value="InterPro"/>
</dbReference>
<dbReference type="PANTHER" id="PTHR34475">
    <property type="match status" value="1"/>
</dbReference>
<dbReference type="KEGG" id="tzo:THMIRHAT_07180"/>
<protein>
    <recommendedName>
        <fullName evidence="4">HTH cro/C1-type domain-containing protein</fullName>
    </recommendedName>
</protein>
<dbReference type="Pfam" id="PF13413">
    <property type="entry name" value="HTH_25"/>
    <property type="match status" value="1"/>
</dbReference>
<dbReference type="Gene3D" id="1.10.260.40">
    <property type="entry name" value="lambda repressor-like DNA-binding domains"/>
    <property type="match status" value="1"/>
</dbReference>
<keyword evidence="3" id="KW-1185">Reference proteome</keyword>
<organism evidence="2 3">
    <name type="scientific">Thiosulfativibrio zosterae</name>
    <dbReference type="NCBI Taxonomy" id="2675053"/>
    <lineage>
        <taxon>Bacteria</taxon>
        <taxon>Pseudomonadati</taxon>
        <taxon>Pseudomonadota</taxon>
        <taxon>Gammaproteobacteria</taxon>
        <taxon>Thiotrichales</taxon>
        <taxon>Piscirickettsiaceae</taxon>
        <taxon>Thiosulfativibrio</taxon>
    </lineage>
</organism>
<evidence type="ECO:0000313" key="2">
    <source>
        <dbReference type="EMBL" id="BBP42972.1"/>
    </source>
</evidence>
<evidence type="ECO:0008006" key="4">
    <source>
        <dbReference type="Google" id="ProtNLM"/>
    </source>
</evidence>
<reference evidence="3" key="1">
    <citation type="submission" date="2019-11" db="EMBL/GenBank/DDBJ databases">
        <title>Isolation and characterization of two novel species in the genus Thiomicrorhabdus.</title>
        <authorList>
            <person name="Mochizuki J."/>
            <person name="Kojima H."/>
            <person name="Fukui M."/>
        </authorList>
    </citation>
    <scope>NUCLEOTIDE SEQUENCE [LARGE SCALE GENOMIC DNA]</scope>
    <source>
        <strain evidence="3">AkT22</strain>
    </source>
</reference>
<evidence type="ECO:0000313" key="3">
    <source>
        <dbReference type="Proteomes" id="UP000501466"/>
    </source>
</evidence>
<evidence type="ECO:0000256" key="1">
    <source>
        <dbReference type="SAM" id="Phobius"/>
    </source>
</evidence>
<dbReference type="EMBL" id="AP021888">
    <property type="protein sequence ID" value="BBP42972.1"/>
    <property type="molecule type" value="Genomic_DNA"/>
</dbReference>
<keyword evidence="1" id="KW-0472">Membrane</keyword>
<dbReference type="InterPro" id="IPR001387">
    <property type="entry name" value="Cro/C1-type_HTH"/>
</dbReference>